<protein>
    <submittedName>
        <fullName evidence="1">Uncharacterized protein</fullName>
    </submittedName>
</protein>
<accession>A0A6C0EAY5</accession>
<sequence length="212" mass="25262">MDKSILVFKNGIYDSEINEFRKRVLIKYNYDFCTEYSRYKKDLLKFLETVIPNESDRKYLLTYLGHILTNTETDLPYPIFWGDFCCSYFLERLIMRALCIDRCAYNLYNNEFKHTNCIGTLKLLYDGISTVRNMVLGEKYIPITIEDLDRSKFVIDDDLQEKIRIIKISINPDKEESEETYSACENDFLLLLLEHCEKHITTNKRRKIGEHL</sequence>
<dbReference type="AlphaFoldDB" id="A0A6C0EAY5"/>
<name>A0A6C0EAY5_9ZZZZ</name>
<proteinExistence type="predicted"/>
<organism evidence="1">
    <name type="scientific">viral metagenome</name>
    <dbReference type="NCBI Taxonomy" id="1070528"/>
    <lineage>
        <taxon>unclassified sequences</taxon>
        <taxon>metagenomes</taxon>
        <taxon>organismal metagenomes</taxon>
    </lineage>
</organism>
<reference evidence="1" key="1">
    <citation type="journal article" date="2020" name="Nature">
        <title>Giant virus diversity and host interactions through global metagenomics.</title>
        <authorList>
            <person name="Schulz F."/>
            <person name="Roux S."/>
            <person name="Paez-Espino D."/>
            <person name="Jungbluth S."/>
            <person name="Walsh D.A."/>
            <person name="Denef V.J."/>
            <person name="McMahon K.D."/>
            <person name="Konstantinidis K.T."/>
            <person name="Eloe-Fadrosh E.A."/>
            <person name="Kyrpides N.C."/>
            <person name="Woyke T."/>
        </authorList>
    </citation>
    <scope>NUCLEOTIDE SEQUENCE</scope>
    <source>
        <strain evidence="1">GVMAG-M-3300023179-27</strain>
    </source>
</reference>
<dbReference type="EMBL" id="MN739774">
    <property type="protein sequence ID" value="QHT25740.1"/>
    <property type="molecule type" value="Genomic_DNA"/>
</dbReference>
<evidence type="ECO:0000313" key="1">
    <source>
        <dbReference type="EMBL" id="QHT25740.1"/>
    </source>
</evidence>